<dbReference type="Proteomes" id="UP000384372">
    <property type="component" value="Unassembled WGS sequence"/>
</dbReference>
<dbReference type="Pfam" id="PF14771">
    <property type="entry name" value="DUF4476"/>
    <property type="match status" value="1"/>
</dbReference>
<reference evidence="3 4" key="1">
    <citation type="submission" date="2019-09" db="EMBL/GenBank/DDBJ databases">
        <title>Distinct polysaccharide growth profiles of human intestinal Prevotella copri isolates.</title>
        <authorList>
            <person name="Fehlner-Peach H."/>
            <person name="Magnabosco C."/>
            <person name="Raghavan V."/>
            <person name="Scher J.U."/>
            <person name="Tett A."/>
            <person name="Cox L.M."/>
            <person name="Gottsegen C."/>
            <person name="Watters A."/>
            <person name="Wiltshire- Gordon J.D."/>
            <person name="Segata N."/>
            <person name="Bonneau R."/>
            <person name="Littman D.R."/>
        </authorList>
    </citation>
    <scope>NUCLEOTIDE SEQUENCE [LARGE SCALE GENOMIC DNA]</scope>
    <source>
        <strain evidence="4">iAQ1173</strain>
    </source>
</reference>
<evidence type="ECO:0000256" key="1">
    <source>
        <dbReference type="SAM" id="SignalP"/>
    </source>
</evidence>
<dbReference type="InterPro" id="IPR028011">
    <property type="entry name" value="DUF4476"/>
</dbReference>
<dbReference type="PANTHER" id="PTHR14880:SF2">
    <property type="entry name" value="PROLINE AND SERINE-RICH PROTEIN 1"/>
    <property type="match status" value="1"/>
</dbReference>
<gene>
    <name evidence="3" type="ORF">F7D20_07900</name>
</gene>
<comment type="caution">
    <text evidence="3">The sequence shown here is derived from an EMBL/GenBank/DDBJ whole genome shotgun (WGS) entry which is preliminary data.</text>
</comment>
<evidence type="ECO:0000313" key="4">
    <source>
        <dbReference type="Proteomes" id="UP000384372"/>
    </source>
</evidence>
<keyword evidence="4" id="KW-1185">Reference proteome</keyword>
<dbReference type="AlphaFoldDB" id="A0A6A7WBM0"/>
<evidence type="ECO:0000313" key="3">
    <source>
        <dbReference type="EMBL" id="MQP11877.1"/>
    </source>
</evidence>
<dbReference type="PANTHER" id="PTHR14880">
    <property type="entry name" value="PROLINE AND SERINE-RICH PROTEIN 1"/>
    <property type="match status" value="1"/>
</dbReference>
<sequence length="170" mass="19251">MKRNEVMAIIATSLMLFALCLSASAKDRNKKVINYSTRIDDDNNRKPTVTVCPERPTPPTLGPAFCPEEGTRYGYSLSNQSFSILYNKVKKASFDDNKFDLIEVASLGCYYSCSQAVRLMKIFTFDDERLKALSMMAPHIVDPQNATDIYKLFSFDSDKEKAGEIMRKCK</sequence>
<feature type="signal peptide" evidence="1">
    <location>
        <begin position="1"/>
        <end position="25"/>
    </location>
</feature>
<name>A0A6A7WBM0_9BACT</name>
<dbReference type="RefSeq" id="WP_158463552.1">
    <property type="nucleotide sequence ID" value="NZ_VZAD01000061.1"/>
</dbReference>
<dbReference type="EMBL" id="VZAD01000061">
    <property type="protein sequence ID" value="MQP11877.1"/>
    <property type="molecule type" value="Genomic_DNA"/>
</dbReference>
<protein>
    <submittedName>
        <fullName evidence="3">DUF4476 domain-containing protein</fullName>
    </submittedName>
</protein>
<accession>A0A6A7WBM0</accession>
<evidence type="ECO:0000259" key="2">
    <source>
        <dbReference type="Pfam" id="PF14771"/>
    </source>
</evidence>
<feature type="chain" id="PRO_5025609533" evidence="1">
    <location>
        <begin position="26"/>
        <end position="170"/>
    </location>
</feature>
<feature type="domain" description="DUF4476" evidence="2">
    <location>
        <begin position="77"/>
        <end position="166"/>
    </location>
</feature>
<dbReference type="OrthoDB" id="1014870at2"/>
<keyword evidence="1" id="KW-0732">Signal</keyword>
<dbReference type="InterPro" id="IPR042616">
    <property type="entry name" value="PROSER1"/>
</dbReference>
<proteinExistence type="predicted"/>
<organism evidence="3 4">
    <name type="scientific">Segatella copri</name>
    <dbReference type="NCBI Taxonomy" id="165179"/>
    <lineage>
        <taxon>Bacteria</taxon>
        <taxon>Pseudomonadati</taxon>
        <taxon>Bacteroidota</taxon>
        <taxon>Bacteroidia</taxon>
        <taxon>Bacteroidales</taxon>
        <taxon>Prevotellaceae</taxon>
        <taxon>Segatella</taxon>
    </lineage>
</organism>